<dbReference type="InterPro" id="IPR023214">
    <property type="entry name" value="HAD_sf"/>
</dbReference>
<name>A0AAW9S0M2_9HYPH</name>
<dbReference type="GO" id="GO:0005829">
    <property type="term" value="C:cytosol"/>
    <property type="evidence" value="ECO:0007669"/>
    <property type="project" value="TreeGrafter"/>
</dbReference>
<dbReference type="SUPFAM" id="SSF56784">
    <property type="entry name" value="HAD-like"/>
    <property type="match status" value="1"/>
</dbReference>
<gene>
    <name evidence="1" type="ORF">V3328_24830</name>
</gene>
<keyword evidence="2" id="KW-1185">Reference proteome</keyword>
<dbReference type="InterPro" id="IPR041492">
    <property type="entry name" value="HAD_2"/>
</dbReference>
<dbReference type="InterPro" id="IPR036412">
    <property type="entry name" value="HAD-like_sf"/>
</dbReference>
<reference evidence="1 2" key="1">
    <citation type="submission" date="2024-02" db="EMBL/GenBank/DDBJ databases">
        <title>Genome analysis and characterization of Microbaculum marinisediminis sp. nov., isolated from marine sediment.</title>
        <authorList>
            <person name="Du Z.-J."/>
            <person name="Ye Y.-Q."/>
            <person name="Zhang Z.-R."/>
            <person name="Yuan S.-M."/>
            <person name="Zhang X.-Y."/>
        </authorList>
    </citation>
    <scope>NUCLEOTIDE SEQUENCE [LARGE SCALE GENOMIC DNA]</scope>
    <source>
        <strain evidence="1 2">SDUM1044001</strain>
    </source>
</reference>
<dbReference type="Proteomes" id="UP001378188">
    <property type="component" value="Unassembled WGS sequence"/>
</dbReference>
<accession>A0AAW9S0M2</accession>
<sequence>MNSIRPRLVLFDCDGTLVDSQHVIVTCMTSAFTEHGIEAPRREQILDIVGLSLPEAFERLLHGTGLRGVAALAESYKAHFRQYRASGPVEPLYPGALDAVLTLAGRREVLLGVATGKSRRGVDAVLGHHDLLKHFVTIQTADDAPSKPHPGMVIQAMSATGVEPKDTVVVGDTTFDMAMARSAGAGAIGVGWGYHPAASLPGAGAETVLVSFDELLPLLDRRWRETAA</sequence>
<dbReference type="AlphaFoldDB" id="A0AAW9S0M2"/>
<dbReference type="EMBL" id="JAZHOF010000013">
    <property type="protein sequence ID" value="MEJ8574725.1"/>
    <property type="molecule type" value="Genomic_DNA"/>
</dbReference>
<dbReference type="PANTHER" id="PTHR43434">
    <property type="entry name" value="PHOSPHOGLYCOLATE PHOSPHATASE"/>
    <property type="match status" value="1"/>
</dbReference>
<dbReference type="RefSeq" id="WP_340332425.1">
    <property type="nucleotide sequence ID" value="NZ_JAZHOF010000013.1"/>
</dbReference>
<dbReference type="Gene3D" id="3.40.50.1000">
    <property type="entry name" value="HAD superfamily/HAD-like"/>
    <property type="match status" value="1"/>
</dbReference>
<keyword evidence="1" id="KW-0378">Hydrolase</keyword>
<dbReference type="PANTHER" id="PTHR43434:SF24">
    <property type="entry name" value="HYDROLASE-RELATED"/>
    <property type="match status" value="1"/>
</dbReference>
<dbReference type="NCBIfam" id="TIGR01549">
    <property type="entry name" value="HAD-SF-IA-v1"/>
    <property type="match status" value="1"/>
</dbReference>
<dbReference type="InterPro" id="IPR023198">
    <property type="entry name" value="PGP-like_dom2"/>
</dbReference>
<dbReference type="Pfam" id="PF13419">
    <property type="entry name" value="HAD_2"/>
    <property type="match status" value="1"/>
</dbReference>
<evidence type="ECO:0000313" key="1">
    <source>
        <dbReference type="EMBL" id="MEJ8574725.1"/>
    </source>
</evidence>
<organism evidence="1 2">
    <name type="scientific">Microbaculum marinum</name>
    <dbReference type="NCBI Taxonomy" id="1764581"/>
    <lineage>
        <taxon>Bacteria</taxon>
        <taxon>Pseudomonadati</taxon>
        <taxon>Pseudomonadota</taxon>
        <taxon>Alphaproteobacteria</taxon>
        <taxon>Hyphomicrobiales</taxon>
        <taxon>Tepidamorphaceae</taxon>
        <taxon>Microbaculum</taxon>
    </lineage>
</organism>
<dbReference type="GO" id="GO:0006281">
    <property type="term" value="P:DNA repair"/>
    <property type="evidence" value="ECO:0007669"/>
    <property type="project" value="TreeGrafter"/>
</dbReference>
<dbReference type="GO" id="GO:0008967">
    <property type="term" value="F:phosphoglycolate phosphatase activity"/>
    <property type="evidence" value="ECO:0007669"/>
    <property type="project" value="TreeGrafter"/>
</dbReference>
<evidence type="ECO:0000313" key="2">
    <source>
        <dbReference type="Proteomes" id="UP001378188"/>
    </source>
</evidence>
<proteinExistence type="predicted"/>
<dbReference type="InterPro" id="IPR006439">
    <property type="entry name" value="HAD-SF_hydro_IA"/>
</dbReference>
<comment type="caution">
    <text evidence="1">The sequence shown here is derived from an EMBL/GenBank/DDBJ whole genome shotgun (WGS) entry which is preliminary data.</text>
</comment>
<protein>
    <submittedName>
        <fullName evidence="1">HAD-IA family hydrolase</fullName>
    </submittedName>
</protein>
<dbReference type="SFLD" id="SFLDG01135">
    <property type="entry name" value="C1.5.6:_HAD__Beta-PGM__Phospha"/>
    <property type="match status" value="1"/>
</dbReference>
<dbReference type="InterPro" id="IPR050155">
    <property type="entry name" value="HAD-like_hydrolase_sf"/>
</dbReference>
<dbReference type="Gene3D" id="1.10.150.240">
    <property type="entry name" value="Putative phosphatase, domain 2"/>
    <property type="match status" value="1"/>
</dbReference>
<dbReference type="SFLD" id="SFLDG01129">
    <property type="entry name" value="C1.5:_HAD__Beta-PGM__Phosphata"/>
    <property type="match status" value="1"/>
</dbReference>
<dbReference type="SFLD" id="SFLDS00003">
    <property type="entry name" value="Haloacid_Dehalogenase"/>
    <property type="match status" value="1"/>
</dbReference>